<dbReference type="EMBL" id="FZOD01000009">
    <property type="protein sequence ID" value="SNS43636.1"/>
    <property type="molecule type" value="Genomic_DNA"/>
</dbReference>
<reference evidence="3 4" key="1">
    <citation type="submission" date="2017-06" db="EMBL/GenBank/DDBJ databases">
        <authorList>
            <person name="Kim H.J."/>
            <person name="Triplett B.A."/>
        </authorList>
    </citation>
    <scope>NUCLEOTIDE SEQUENCE [LARGE SCALE GENOMIC DNA]</scope>
    <source>
        <strain evidence="3 4">CGMCC 4.2132</strain>
    </source>
</reference>
<dbReference type="InterPro" id="IPR050471">
    <property type="entry name" value="AB_hydrolase"/>
</dbReference>
<dbReference type="PANTHER" id="PTHR43433:SF5">
    <property type="entry name" value="AB HYDROLASE-1 DOMAIN-CONTAINING PROTEIN"/>
    <property type="match status" value="1"/>
</dbReference>
<accession>A0A239EG60</accession>
<feature type="domain" description="AB hydrolase-1" evidence="2">
    <location>
        <begin position="28"/>
        <end position="133"/>
    </location>
</feature>
<dbReference type="Gene3D" id="3.40.50.1820">
    <property type="entry name" value="alpha/beta hydrolase"/>
    <property type="match status" value="1"/>
</dbReference>
<gene>
    <name evidence="3" type="ORF">SAMN05216276_1009131</name>
</gene>
<dbReference type="OrthoDB" id="3210164at2"/>
<dbReference type="Pfam" id="PF00561">
    <property type="entry name" value="Abhydrolase_1"/>
    <property type="match status" value="1"/>
</dbReference>
<dbReference type="Proteomes" id="UP000198282">
    <property type="component" value="Unassembled WGS sequence"/>
</dbReference>
<dbReference type="GO" id="GO:0046503">
    <property type="term" value="P:glycerolipid catabolic process"/>
    <property type="evidence" value="ECO:0007669"/>
    <property type="project" value="TreeGrafter"/>
</dbReference>
<protein>
    <submittedName>
        <fullName evidence="3">Pimeloyl-ACP methyl ester carboxylesterase</fullName>
    </submittedName>
</protein>
<dbReference type="InterPro" id="IPR000073">
    <property type="entry name" value="AB_hydrolase_1"/>
</dbReference>
<evidence type="ECO:0000313" key="3">
    <source>
        <dbReference type="EMBL" id="SNS43636.1"/>
    </source>
</evidence>
<dbReference type="AlphaFoldDB" id="A0A239EG60"/>
<name>A0A239EG60_9ACTN</name>
<dbReference type="RefSeq" id="WP_089207348.1">
    <property type="nucleotide sequence ID" value="NZ_FZOD01000009.1"/>
</dbReference>
<evidence type="ECO:0000256" key="1">
    <source>
        <dbReference type="SAM" id="MobiDB-lite"/>
    </source>
</evidence>
<dbReference type="GO" id="GO:0004806">
    <property type="term" value="F:triacylglycerol lipase activity"/>
    <property type="evidence" value="ECO:0007669"/>
    <property type="project" value="TreeGrafter"/>
</dbReference>
<dbReference type="InterPro" id="IPR029058">
    <property type="entry name" value="AB_hydrolase_fold"/>
</dbReference>
<keyword evidence="4" id="KW-1185">Reference proteome</keyword>
<dbReference type="SUPFAM" id="SSF53474">
    <property type="entry name" value="alpha/beta-Hydrolases"/>
    <property type="match status" value="1"/>
</dbReference>
<proteinExistence type="predicted"/>
<sequence length="279" mass="29437">MNHTTTVTAGSLKVPDATLHYEVRGQGPLVVLVGAPMHAAHFAPLADLLAADHTVLTTDPRGVNRSSLDDPDQDSTPEMRADDLSRILTHLGAGPAAVFGSSGGAVTALAFALAHPEQVHTVIAHEAPLNCLLDDREERDAAVEDIIATYASGDVPGAWGKFFANADITMPEFEESTGAPPEAPAEPDPQEAADERFWFMHEMRATTLWQPDLAALRAGPTRIVVGVGDDSAGEFCDRTSIALAAALGTEPTAFPGGHIAFADDPEGFVPRLREVLHGN</sequence>
<evidence type="ECO:0000259" key="2">
    <source>
        <dbReference type="Pfam" id="PF00561"/>
    </source>
</evidence>
<evidence type="ECO:0000313" key="4">
    <source>
        <dbReference type="Proteomes" id="UP000198282"/>
    </source>
</evidence>
<dbReference type="PANTHER" id="PTHR43433">
    <property type="entry name" value="HYDROLASE, ALPHA/BETA FOLD FAMILY PROTEIN"/>
    <property type="match status" value="1"/>
</dbReference>
<feature type="region of interest" description="Disordered" evidence="1">
    <location>
        <begin position="59"/>
        <end position="78"/>
    </location>
</feature>
<organism evidence="3 4">
    <name type="scientific">Streptosporangium subroseum</name>
    <dbReference type="NCBI Taxonomy" id="106412"/>
    <lineage>
        <taxon>Bacteria</taxon>
        <taxon>Bacillati</taxon>
        <taxon>Actinomycetota</taxon>
        <taxon>Actinomycetes</taxon>
        <taxon>Streptosporangiales</taxon>
        <taxon>Streptosporangiaceae</taxon>
        <taxon>Streptosporangium</taxon>
    </lineage>
</organism>